<sequence>MAKMMTQLDILAKNVIGFGARGVNVVGVGEMHPNEAKFEVLYNEEVNFLANQGVGYRTNYPRPSGNQGWNRDKGWQDCDRERRDRNASWKEREGDKDRPMAESVTHRTGLQARLCPPFGPPYWTRDIARTNLDDSGMPPCK</sequence>
<dbReference type="EnsemblPlants" id="PGSC0003DMT400084878">
    <property type="protein sequence ID" value="PGSC0003DMT400084878"/>
    <property type="gene ID" value="PGSC0003DMG400034449"/>
</dbReference>
<dbReference type="Gramene" id="PGSC0003DMT400084878">
    <property type="protein sequence ID" value="PGSC0003DMT400084878"/>
    <property type="gene ID" value="PGSC0003DMG400034449"/>
</dbReference>
<dbReference type="PaxDb" id="4113-PGSC0003DMT400084878"/>
<dbReference type="AlphaFoldDB" id="M1D892"/>
<proteinExistence type="predicted"/>
<reference evidence="2" key="2">
    <citation type="submission" date="2015-06" db="UniProtKB">
        <authorList>
            <consortium name="EnsemblPlants"/>
        </authorList>
    </citation>
    <scope>IDENTIFICATION</scope>
    <source>
        <strain evidence="2">DM1-3 516 R44</strain>
    </source>
</reference>
<feature type="compositionally biased region" description="Basic and acidic residues" evidence="1">
    <location>
        <begin position="70"/>
        <end position="100"/>
    </location>
</feature>
<reference evidence="3" key="1">
    <citation type="journal article" date="2011" name="Nature">
        <title>Genome sequence and analysis of the tuber crop potato.</title>
        <authorList>
            <consortium name="The Potato Genome Sequencing Consortium"/>
        </authorList>
    </citation>
    <scope>NUCLEOTIDE SEQUENCE [LARGE SCALE GENOMIC DNA]</scope>
    <source>
        <strain evidence="3">cv. DM1-3 516 R44</strain>
    </source>
</reference>
<dbReference type="HOGENOM" id="CLU_1985531_0_0_1"/>
<feature type="region of interest" description="Disordered" evidence="1">
    <location>
        <begin position="57"/>
        <end position="115"/>
    </location>
</feature>
<dbReference type="Proteomes" id="UP000011115">
    <property type="component" value="Unassembled WGS sequence"/>
</dbReference>
<evidence type="ECO:0000256" key="1">
    <source>
        <dbReference type="SAM" id="MobiDB-lite"/>
    </source>
</evidence>
<protein>
    <submittedName>
        <fullName evidence="2">Uncharacterized protein</fullName>
    </submittedName>
</protein>
<accession>M1D892</accession>
<evidence type="ECO:0000313" key="2">
    <source>
        <dbReference type="EnsemblPlants" id="PGSC0003DMT400084878"/>
    </source>
</evidence>
<dbReference type="InParanoid" id="M1D892"/>
<evidence type="ECO:0000313" key="3">
    <source>
        <dbReference type="Proteomes" id="UP000011115"/>
    </source>
</evidence>
<keyword evidence="3" id="KW-1185">Reference proteome</keyword>
<name>M1D892_SOLTU</name>
<organism evidence="2 3">
    <name type="scientific">Solanum tuberosum</name>
    <name type="common">Potato</name>
    <dbReference type="NCBI Taxonomy" id="4113"/>
    <lineage>
        <taxon>Eukaryota</taxon>
        <taxon>Viridiplantae</taxon>
        <taxon>Streptophyta</taxon>
        <taxon>Embryophyta</taxon>
        <taxon>Tracheophyta</taxon>
        <taxon>Spermatophyta</taxon>
        <taxon>Magnoliopsida</taxon>
        <taxon>eudicotyledons</taxon>
        <taxon>Gunneridae</taxon>
        <taxon>Pentapetalae</taxon>
        <taxon>asterids</taxon>
        <taxon>lamiids</taxon>
        <taxon>Solanales</taxon>
        <taxon>Solanaceae</taxon>
        <taxon>Solanoideae</taxon>
        <taxon>Solaneae</taxon>
        <taxon>Solanum</taxon>
    </lineage>
</organism>